<dbReference type="EMBL" id="PYSW02000004">
    <property type="protein sequence ID" value="KAG2392645.1"/>
    <property type="molecule type" value="Genomic_DNA"/>
</dbReference>
<dbReference type="InterPro" id="IPR016130">
    <property type="entry name" value="Tyr_Pase_AS"/>
</dbReference>
<evidence type="ECO:0000313" key="5">
    <source>
        <dbReference type="Proteomes" id="UP000816034"/>
    </source>
</evidence>
<dbReference type="GeneID" id="68103824"/>
<dbReference type="InterPro" id="IPR029021">
    <property type="entry name" value="Prot-tyrosine_phosphatase-like"/>
</dbReference>
<accession>A0AA88GX86</accession>
<gene>
    <name evidence="4" type="ORF">C9374_011370</name>
</gene>
<comment type="caution">
    <text evidence="4">The sequence shown here is derived from an EMBL/GenBank/DDBJ whole genome shotgun (WGS) entry which is preliminary data.</text>
</comment>
<organism evidence="4 5">
    <name type="scientific">Naegleria lovaniensis</name>
    <name type="common">Amoeba</name>
    <dbReference type="NCBI Taxonomy" id="51637"/>
    <lineage>
        <taxon>Eukaryota</taxon>
        <taxon>Discoba</taxon>
        <taxon>Heterolobosea</taxon>
        <taxon>Tetramitia</taxon>
        <taxon>Eutetramitia</taxon>
        <taxon>Vahlkampfiidae</taxon>
        <taxon>Naegleria</taxon>
    </lineage>
</organism>
<protein>
    <recommendedName>
        <fullName evidence="6">Protein tyrosine phosphatase</fullName>
    </recommendedName>
</protein>
<proteinExistence type="predicted"/>
<feature type="region of interest" description="Disordered" evidence="1">
    <location>
        <begin position="1"/>
        <end position="26"/>
    </location>
</feature>
<dbReference type="RefSeq" id="XP_044554539.1">
    <property type="nucleotide sequence ID" value="XM_044687018.1"/>
</dbReference>
<dbReference type="InterPro" id="IPR003595">
    <property type="entry name" value="Tyr_Pase_cat"/>
</dbReference>
<feature type="domain" description="Tyrosine specific protein phosphatases" evidence="3">
    <location>
        <begin position="474"/>
        <end position="564"/>
    </location>
</feature>
<dbReference type="PROSITE" id="PS50056">
    <property type="entry name" value="TYR_PHOSPHATASE_2"/>
    <property type="match status" value="1"/>
</dbReference>
<dbReference type="InterPro" id="IPR000387">
    <property type="entry name" value="Tyr_Pase_dom"/>
</dbReference>
<dbReference type="PRINTS" id="PR00700">
    <property type="entry name" value="PRTYPHPHTASE"/>
</dbReference>
<dbReference type="PANTHER" id="PTHR19134">
    <property type="entry name" value="RECEPTOR-TYPE TYROSINE-PROTEIN PHOSPHATASE"/>
    <property type="match status" value="1"/>
</dbReference>
<dbReference type="InterPro" id="IPR000242">
    <property type="entry name" value="PTP_cat"/>
</dbReference>
<feature type="domain" description="Tyrosine-protein phosphatase" evidence="2">
    <location>
        <begin position="262"/>
        <end position="573"/>
    </location>
</feature>
<dbReference type="GO" id="GO:0004725">
    <property type="term" value="F:protein tyrosine phosphatase activity"/>
    <property type="evidence" value="ECO:0007669"/>
    <property type="project" value="InterPro"/>
</dbReference>
<evidence type="ECO:0000259" key="3">
    <source>
        <dbReference type="PROSITE" id="PS50056"/>
    </source>
</evidence>
<evidence type="ECO:0000313" key="4">
    <source>
        <dbReference type="EMBL" id="KAG2392645.1"/>
    </source>
</evidence>
<dbReference type="SMART" id="SM00404">
    <property type="entry name" value="PTPc_motif"/>
    <property type="match status" value="1"/>
</dbReference>
<dbReference type="AlphaFoldDB" id="A0AA88GX86"/>
<keyword evidence="5" id="KW-1185">Reference proteome</keyword>
<dbReference type="Proteomes" id="UP000816034">
    <property type="component" value="Unassembled WGS sequence"/>
</dbReference>
<evidence type="ECO:0008006" key="6">
    <source>
        <dbReference type="Google" id="ProtNLM"/>
    </source>
</evidence>
<evidence type="ECO:0000259" key="2">
    <source>
        <dbReference type="PROSITE" id="PS50055"/>
    </source>
</evidence>
<sequence length="583" mass="66498">MQQACTNPVVATTAASSSNPKKKPYKSALREEMAKTFGKFIVQEREQKVSNNKLIEAKPKTAISDFRPTASVFSNALSDDTPHSSLGGMNQTIFDKLATPNIVRHDSLTFQYTTFSEDDDEYTQPIADINEFVQKFLSNTDDEEEYDDGDGFSLITTSKPKPCAKFDAFTSSSDSQFDDFEPTTPKNKPNISAFDFTSAPTNVSNVFDDCTSSSSSSYDAFASEEGLNNNNNWSGMTRKASGLAPRKASVALFAKPIENDRLDDEFQALKKFETRLQRKSGMHTSGYRQHNLPKNRYKNILPNENTRVLLKSRERLEPGSDYINANHIITHSTQNFKHIRLSSPPTYIATQAPLPCTFCDFWRMIVEHNSTIIVMLSNEIVSSDSESDGEAKEGTDLFDQCFNKNKVNKYWPSLHERKQYDEVTVETVLQEITPYDFTYRQFIVHHESLPSSGRLIHFYQYTGWPDMGVPDNTDSFFKLIESIDNLKKRPDYIPGPITIHCSAGVGRTGTFCTIHILLSQYQEYLRLSKEERDNDINFDFNIYKIVKQLKNLRVGMVQRKEQYRFCYTAVRDGINQIHQNYSI</sequence>
<evidence type="ECO:0000256" key="1">
    <source>
        <dbReference type="SAM" id="MobiDB-lite"/>
    </source>
</evidence>
<dbReference type="Gene3D" id="3.90.190.10">
    <property type="entry name" value="Protein tyrosine phosphatase superfamily"/>
    <property type="match status" value="1"/>
</dbReference>
<dbReference type="PROSITE" id="PS50055">
    <property type="entry name" value="TYR_PHOSPHATASE_PTP"/>
    <property type="match status" value="1"/>
</dbReference>
<name>A0AA88GX86_NAELO</name>
<dbReference type="PROSITE" id="PS00383">
    <property type="entry name" value="TYR_PHOSPHATASE_1"/>
    <property type="match status" value="1"/>
</dbReference>
<dbReference type="SMART" id="SM00194">
    <property type="entry name" value="PTPc"/>
    <property type="match status" value="1"/>
</dbReference>
<reference evidence="4 5" key="1">
    <citation type="journal article" date="2018" name="BMC Genomics">
        <title>The genome of Naegleria lovaniensis, the basis for a comparative approach to unravel pathogenicity factors of the human pathogenic amoeba N. fowleri.</title>
        <authorList>
            <person name="Liechti N."/>
            <person name="Schurch N."/>
            <person name="Bruggmann R."/>
            <person name="Wittwer M."/>
        </authorList>
    </citation>
    <scope>NUCLEOTIDE SEQUENCE [LARGE SCALE GENOMIC DNA]</scope>
    <source>
        <strain evidence="4 5">ATCC 30569</strain>
    </source>
</reference>
<dbReference type="InterPro" id="IPR050348">
    <property type="entry name" value="Protein-Tyr_Phosphatase"/>
</dbReference>
<dbReference type="CDD" id="cd00047">
    <property type="entry name" value="PTPc"/>
    <property type="match status" value="1"/>
</dbReference>
<dbReference type="SUPFAM" id="SSF52799">
    <property type="entry name" value="(Phosphotyrosine protein) phosphatases II"/>
    <property type="match status" value="1"/>
</dbReference>
<dbReference type="PANTHER" id="PTHR19134:SF546">
    <property type="entry name" value="TYROSINE-PROTEIN PHOSPHATASE 2"/>
    <property type="match status" value="1"/>
</dbReference>
<dbReference type="Pfam" id="PF00102">
    <property type="entry name" value="Y_phosphatase"/>
    <property type="match status" value="1"/>
</dbReference>
<feature type="compositionally biased region" description="Polar residues" evidence="1">
    <location>
        <begin position="1"/>
        <end position="10"/>
    </location>
</feature>